<dbReference type="Pfam" id="PF04545">
    <property type="entry name" value="Sigma70_r4"/>
    <property type="match status" value="1"/>
</dbReference>
<dbReference type="InterPro" id="IPR013324">
    <property type="entry name" value="RNA_pol_sigma_r3/r4-like"/>
</dbReference>
<evidence type="ECO:0000256" key="5">
    <source>
        <dbReference type="ARBA" id="ARBA00023163"/>
    </source>
</evidence>
<feature type="coiled-coil region" evidence="7">
    <location>
        <begin position="112"/>
        <end position="142"/>
    </location>
</feature>
<dbReference type="RefSeq" id="WP_084558701.1">
    <property type="nucleotide sequence ID" value="NZ_FRFD01000009.1"/>
</dbReference>
<dbReference type="InterPro" id="IPR036388">
    <property type="entry name" value="WH-like_DNA-bd_sf"/>
</dbReference>
<dbReference type="Gene3D" id="1.10.1740.10">
    <property type="match status" value="1"/>
</dbReference>
<feature type="domain" description="RNA polymerase sigma-70 region 4" evidence="9">
    <location>
        <begin position="125"/>
        <end position="172"/>
    </location>
</feature>
<gene>
    <name evidence="10" type="ORF">SAMN02745217_03200</name>
</gene>
<evidence type="ECO:0000256" key="3">
    <source>
        <dbReference type="ARBA" id="ARBA00023082"/>
    </source>
</evidence>
<dbReference type="InterPro" id="IPR013325">
    <property type="entry name" value="RNA_pol_sigma_r2"/>
</dbReference>
<keyword evidence="3 6" id="KW-0731">Sigma factor</keyword>
<comment type="similarity">
    <text evidence="1 6">Belongs to the sigma-70 factor family. ECF subfamily.</text>
</comment>
<keyword evidence="4 6" id="KW-0238">DNA-binding</keyword>
<dbReference type="InterPro" id="IPR007627">
    <property type="entry name" value="RNA_pol_sigma70_r2"/>
</dbReference>
<reference evidence="10 11" key="1">
    <citation type="submission" date="2016-12" db="EMBL/GenBank/DDBJ databases">
        <authorList>
            <person name="Song W.-J."/>
            <person name="Kurnit D.M."/>
        </authorList>
    </citation>
    <scope>NUCLEOTIDE SEQUENCE [LARGE SCALE GENOMIC DNA]</scope>
    <source>
        <strain evidence="10 11">DSM 12503</strain>
    </source>
</reference>
<dbReference type="GO" id="GO:0016987">
    <property type="term" value="F:sigma factor activity"/>
    <property type="evidence" value="ECO:0007669"/>
    <property type="project" value="UniProtKB-KW"/>
</dbReference>
<dbReference type="PROSITE" id="PS01063">
    <property type="entry name" value="SIGMA70_ECF"/>
    <property type="match status" value="1"/>
</dbReference>
<evidence type="ECO:0000313" key="11">
    <source>
        <dbReference type="Proteomes" id="UP000184612"/>
    </source>
</evidence>
<keyword evidence="5 6" id="KW-0804">Transcription</keyword>
<evidence type="ECO:0000313" key="10">
    <source>
        <dbReference type="EMBL" id="SHO51461.1"/>
    </source>
</evidence>
<dbReference type="InterPro" id="IPR000838">
    <property type="entry name" value="RNA_pol_sigma70_ECF_CS"/>
</dbReference>
<dbReference type="GO" id="GO:0003677">
    <property type="term" value="F:DNA binding"/>
    <property type="evidence" value="ECO:0007669"/>
    <property type="project" value="UniProtKB-KW"/>
</dbReference>
<evidence type="ECO:0000256" key="6">
    <source>
        <dbReference type="RuleBase" id="RU000716"/>
    </source>
</evidence>
<keyword evidence="11" id="KW-1185">Reference proteome</keyword>
<dbReference type="SUPFAM" id="SSF88659">
    <property type="entry name" value="Sigma3 and sigma4 domains of RNA polymerase sigma factors"/>
    <property type="match status" value="1"/>
</dbReference>
<evidence type="ECO:0000256" key="4">
    <source>
        <dbReference type="ARBA" id="ARBA00023125"/>
    </source>
</evidence>
<protein>
    <recommendedName>
        <fullName evidence="6">RNA polymerase sigma factor</fullName>
    </recommendedName>
</protein>
<dbReference type="Proteomes" id="UP000184612">
    <property type="component" value="Unassembled WGS sequence"/>
</dbReference>
<evidence type="ECO:0000259" key="8">
    <source>
        <dbReference type="Pfam" id="PF04542"/>
    </source>
</evidence>
<dbReference type="InterPro" id="IPR007630">
    <property type="entry name" value="RNA_pol_sigma70_r4"/>
</dbReference>
<dbReference type="InterPro" id="IPR039425">
    <property type="entry name" value="RNA_pol_sigma-70-like"/>
</dbReference>
<dbReference type="EMBL" id="FRFD01000009">
    <property type="protein sequence ID" value="SHO51461.1"/>
    <property type="molecule type" value="Genomic_DNA"/>
</dbReference>
<dbReference type="PANTHER" id="PTHR43133">
    <property type="entry name" value="RNA POLYMERASE ECF-TYPE SIGMA FACTO"/>
    <property type="match status" value="1"/>
</dbReference>
<dbReference type="PANTHER" id="PTHR43133:SF57">
    <property type="entry name" value="RNA POLYMERASE SIGMA-70 FACTOR"/>
    <property type="match status" value="1"/>
</dbReference>
<dbReference type="Pfam" id="PF04542">
    <property type="entry name" value="Sigma70_r2"/>
    <property type="match status" value="1"/>
</dbReference>
<keyword evidence="2 6" id="KW-0805">Transcription regulation</keyword>
<evidence type="ECO:0000259" key="9">
    <source>
        <dbReference type="Pfam" id="PF04545"/>
    </source>
</evidence>
<dbReference type="STRING" id="1121345.SAMN02745217_03200"/>
<organism evidence="10 11">
    <name type="scientific">Anaerocolumna xylanovorans DSM 12503</name>
    <dbReference type="NCBI Taxonomy" id="1121345"/>
    <lineage>
        <taxon>Bacteria</taxon>
        <taxon>Bacillati</taxon>
        <taxon>Bacillota</taxon>
        <taxon>Clostridia</taxon>
        <taxon>Lachnospirales</taxon>
        <taxon>Lachnospiraceae</taxon>
        <taxon>Anaerocolumna</taxon>
    </lineage>
</organism>
<evidence type="ECO:0000256" key="7">
    <source>
        <dbReference type="SAM" id="Coils"/>
    </source>
</evidence>
<accession>A0A1M7YFU8</accession>
<keyword evidence="7" id="KW-0175">Coiled coil</keyword>
<dbReference type="AlphaFoldDB" id="A0A1M7YFU8"/>
<evidence type="ECO:0000256" key="2">
    <source>
        <dbReference type="ARBA" id="ARBA00023015"/>
    </source>
</evidence>
<dbReference type="Gene3D" id="1.10.10.10">
    <property type="entry name" value="Winged helix-like DNA-binding domain superfamily/Winged helix DNA-binding domain"/>
    <property type="match status" value="1"/>
</dbReference>
<dbReference type="InterPro" id="IPR014284">
    <property type="entry name" value="RNA_pol_sigma-70_dom"/>
</dbReference>
<proteinExistence type="inferred from homology"/>
<evidence type="ECO:0000256" key="1">
    <source>
        <dbReference type="ARBA" id="ARBA00010641"/>
    </source>
</evidence>
<feature type="domain" description="RNA polymerase sigma-70 region 2" evidence="8">
    <location>
        <begin position="31"/>
        <end position="93"/>
    </location>
</feature>
<dbReference type="SUPFAM" id="SSF88946">
    <property type="entry name" value="Sigma2 domain of RNA polymerase sigma factors"/>
    <property type="match status" value="1"/>
</dbReference>
<sequence length="181" mass="21649">MGTEENDKMERIGSEAEIRKWIEKLCLDTWREVYRYIYYKVGNREEAEDITQETYARAMVYLKKEYAVVENYSAYLKAIALNIVRDEWRKQKKEPVSINIEELDLEGQEEDFTRTLEQRRALKDAMESLKEEQRRVVELRILKGYSVKETAVILKKKESHIRVLQLRALEKLAGILKENIW</sequence>
<dbReference type="NCBIfam" id="TIGR02937">
    <property type="entry name" value="sigma70-ECF"/>
    <property type="match status" value="1"/>
</dbReference>
<name>A0A1M7YFU8_9FIRM</name>
<dbReference type="GO" id="GO:0006352">
    <property type="term" value="P:DNA-templated transcription initiation"/>
    <property type="evidence" value="ECO:0007669"/>
    <property type="project" value="InterPro"/>
</dbReference>